<feature type="compositionally biased region" description="Low complexity" evidence="1">
    <location>
        <begin position="122"/>
        <end position="134"/>
    </location>
</feature>
<feature type="compositionally biased region" description="Basic and acidic residues" evidence="1">
    <location>
        <begin position="109"/>
        <end position="121"/>
    </location>
</feature>
<keyword evidence="3" id="KW-1185">Reference proteome</keyword>
<name>A0A9Q8VD82_9HYPO</name>
<feature type="compositionally biased region" description="Polar residues" evidence="1">
    <location>
        <begin position="98"/>
        <end position="108"/>
    </location>
</feature>
<dbReference type="KEGG" id="ptkz:JDV02_006642"/>
<evidence type="ECO:0000256" key="1">
    <source>
        <dbReference type="SAM" id="MobiDB-lite"/>
    </source>
</evidence>
<feature type="region of interest" description="Disordered" evidence="1">
    <location>
        <begin position="15"/>
        <end position="141"/>
    </location>
</feature>
<feature type="compositionally biased region" description="Basic residues" evidence="1">
    <location>
        <begin position="683"/>
        <end position="692"/>
    </location>
</feature>
<organism evidence="2 3">
    <name type="scientific">Purpureocillium takamizusanense</name>
    <dbReference type="NCBI Taxonomy" id="2060973"/>
    <lineage>
        <taxon>Eukaryota</taxon>
        <taxon>Fungi</taxon>
        <taxon>Dikarya</taxon>
        <taxon>Ascomycota</taxon>
        <taxon>Pezizomycotina</taxon>
        <taxon>Sordariomycetes</taxon>
        <taxon>Hypocreomycetidae</taxon>
        <taxon>Hypocreales</taxon>
        <taxon>Ophiocordycipitaceae</taxon>
        <taxon>Purpureocillium</taxon>
    </lineage>
</organism>
<evidence type="ECO:0000313" key="2">
    <source>
        <dbReference type="EMBL" id="UNI20567.1"/>
    </source>
</evidence>
<dbReference type="Proteomes" id="UP000829364">
    <property type="component" value="Chromosome 6"/>
</dbReference>
<feature type="region of interest" description="Disordered" evidence="1">
    <location>
        <begin position="436"/>
        <end position="462"/>
    </location>
</feature>
<feature type="compositionally biased region" description="Polar residues" evidence="1">
    <location>
        <begin position="15"/>
        <end position="24"/>
    </location>
</feature>
<feature type="region of interest" description="Disordered" evidence="1">
    <location>
        <begin position="282"/>
        <end position="302"/>
    </location>
</feature>
<reference evidence="2" key="1">
    <citation type="submission" date="2021-11" db="EMBL/GenBank/DDBJ databases">
        <title>Purpureocillium_takamizusanense_genome.</title>
        <authorList>
            <person name="Nguyen N.-H."/>
        </authorList>
    </citation>
    <scope>NUCLEOTIDE SEQUENCE</scope>
    <source>
        <strain evidence="2">PT3</strain>
    </source>
</reference>
<gene>
    <name evidence="2" type="ORF">JDV02_006642</name>
</gene>
<accession>A0A9Q8VD82</accession>
<dbReference type="RefSeq" id="XP_047844048.1">
    <property type="nucleotide sequence ID" value="XM_047988057.1"/>
</dbReference>
<dbReference type="EMBL" id="CP086359">
    <property type="protein sequence ID" value="UNI20567.1"/>
    <property type="molecule type" value="Genomic_DNA"/>
</dbReference>
<feature type="compositionally biased region" description="Basic and acidic residues" evidence="1">
    <location>
        <begin position="282"/>
        <end position="293"/>
    </location>
</feature>
<feature type="region of interest" description="Disordered" evidence="1">
    <location>
        <begin position="382"/>
        <end position="407"/>
    </location>
</feature>
<evidence type="ECO:0000313" key="3">
    <source>
        <dbReference type="Proteomes" id="UP000829364"/>
    </source>
</evidence>
<dbReference type="AlphaFoldDB" id="A0A9Q8VD82"/>
<feature type="region of interest" description="Disordered" evidence="1">
    <location>
        <begin position="681"/>
        <end position="702"/>
    </location>
</feature>
<protein>
    <submittedName>
        <fullName evidence="2">Uncharacterized protein</fullName>
    </submittedName>
</protein>
<feature type="compositionally biased region" description="Low complexity" evidence="1">
    <location>
        <begin position="442"/>
        <end position="452"/>
    </location>
</feature>
<sequence>MTVYVELPKLISSHSVQSKPNRLNMSPGLAQQGGTSYNKPARRSRSLAVQGSLVNKTPRAGGSPTSGTKMHAPDSQRTNSKLTEALKNPNWRDRGIESGSSSSANLSMDESRIHASDDALSRPRGWPSSSSGNSYAVEPDDTNKRKVSAIEQMFYPLPPANATPQGTTPKHAAGKPTVGAEASGLFRVLGQRKLEGWSKGPDMFLLDVSDHHENGPAKHLGGDVSDTSAHMQHGPVTIISTHARQAYTGGSRAGVNLAHKGGYTDHGVYGDGNLQTFHRSDPLGHRSRPETRNGLHASPSTRNLESFRHSNVYETGAISQHHFGRITAETPAVREVVTGARLTTYEEESRANLDAKNEAFQRMLDKLKKPARPSVVQAQVLRGSSPNSGHGHDTFAHGPSGLAQHDASSHDVVPVARREFTVSDFTVPYGRVRSNMHETEFSSDSTTSTTSSARNNSLNPKAREFLSFKHSLRRSPRRDNEGLFQDPIYLRLRDSQHHDASESTGWGEADLDETKPDSTPDPFIRHYDRIGPIQALNLTRAPDVRNLVPLQPAPGLPYPFVPAVDVAAYPPDPTQLVEVPHVLPSLYTGASIFARPSAGTSACSGTAPAYRSLPSRLQYPPLPVAPQPAAYTPAPAFPRVPAGRPVPVPKPQMPNAREQQAYEAYIEQRKAMEPGYAMECRQRQQRRAKRNQAARLGAAGAP</sequence>
<dbReference type="OrthoDB" id="4755921at2759"/>
<dbReference type="GeneID" id="72068591"/>
<proteinExistence type="predicted"/>